<name>A0ABY8J171_9BACI</name>
<dbReference type="RefSeq" id="WP_283077765.1">
    <property type="nucleotide sequence ID" value="NZ_CP121671.1"/>
</dbReference>
<reference evidence="1 2" key="1">
    <citation type="submission" date="2023-04" db="EMBL/GenBank/DDBJ databases">
        <title>Genome sequence of Halobacillus naozhouensis KACC 21980.</title>
        <authorList>
            <person name="Kim S."/>
            <person name="Heo J."/>
            <person name="Kwon S.-W."/>
        </authorList>
    </citation>
    <scope>NUCLEOTIDE SEQUENCE [LARGE SCALE GENOMIC DNA]</scope>
    <source>
        <strain evidence="1 2">KCTC 13234</strain>
    </source>
</reference>
<protein>
    <submittedName>
        <fullName evidence="1">YkgJ family cysteine cluster protein</fullName>
    </submittedName>
</protein>
<dbReference type="Pfam" id="PF03692">
    <property type="entry name" value="CxxCxxCC"/>
    <property type="match status" value="1"/>
</dbReference>
<evidence type="ECO:0000313" key="2">
    <source>
        <dbReference type="Proteomes" id="UP001221597"/>
    </source>
</evidence>
<accession>A0ABY8J171</accession>
<dbReference type="EMBL" id="CP121671">
    <property type="protein sequence ID" value="WFT75802.1"/>
    <property type="molecule type" value="Genomic_DNA"/>
</dbReference>
<evidence type="ECO:0000313" key="1">
    <source>
        <dbReference type="EMBL" id="WFT75802.1"/>
    </source>
</evidence>
<sequence length="248" mass="29394">MERYLKHQEIIEKTKRISGSYALDQGFFDDIIDQLLNSELESEDVILEGLQRLLQEVDHEIGRMEHFADLTASCFKGCDFCCYFPIVLSKMEAKMMFQSIKNFSEDRKQAIYDHWDRYYEKYAKTLKQALAMDHSADDTKLAYKKLNLPCPMLDPETQACMAYEVRPIPCRTYLNYSDPKVCAEQHLPQEPTSYEFLYNHYFEAINELVQVLYENGEDVVVDYPSDVWSYDYLPAWIEKWREGIWDEL</sequence>
<proteinExistence type="predicted"/>
<organism evidence="1 2">
    <name type="scientific">Halobacillus naozhouensis</name>
    <dbReference type="NCBI Taxonomy" id="554880"/>
    <lineage>
        <taxon>Bacteria</taxon>
        <taxon>Bacillati</taxon>
        <taxon>Bacillota</taxon>
        <taxon>Bacilli</taxon>
        <taxon>Bacillales</taxon>
        <taxon>Bacillaceae</taxon>
        <taxon>Halobacillus</taxon>
    </lineage>
</organism>
<keyword evidence="2" id="KW-1185">Reference proteome</keyword>
<gene>
    <name evidence="1" type="ORF">P9989_05305</name>
</gene>
<dbReference type="Proteomes" id="UP001221597">
    <property type="component" value="Chromosome"/>
</dbReference>
<dbReference type="InterPro" id="IPR005358">
    <property type="entry name" value="Puta_zinc/iron-chelating_dom"/>
</dbReference>